<organism evidence="3 4">
    <name type="scientific">Neogemmobacter tilapiae</name>
    <dbReference type="NCBI Taxonomy" id="875041"/>
    <lineage>
        <taxon>Bacteria</taxon>
        <taxon>Pseudomonadati</taxon>
        <taxon>Pseudomonadota</taxon>
        <taxon>Alphaproteobacteria</taxon>
        <taxon>Rhodobacterales</taxon>
        <taxon>Paracoccaceae</taxon>
        <taxon>Neogemmobacter</taxon>
    </lineage>
</organism>
<comment type="subcellular location">
    <subcellularLocation>
        <location evidence="1">Cell envelope</location>
    </subcellularLocation>
</comment>
<evidence type="ECO:0000256" key="1">
    <source>
        <dbReference type="ARBA" id="ARBA00004196"/>
    </source>
</evidence>
<dbReference type="InterPro" id="IPR008929">
    <property type="entry name" value="Chondroitin_lyas"/>
</dbReference>
<evidence type="ECO:0000313" key="4">
    <source>
        <dbReference type="Proteomes" id="UP000638981"/>
    </source>
</evidence>
<reference evidence="3" key="1">
    <citation type="journal article" date="2014" name="Int. J. Syst. Evol. Microbiol.">
        <title>Complete genome sequence of Corynebacterium casei LMG S-19264T (=DSM 44701T), isolated from a smear-ripened cheese.</title>
        <authorList>
            <consortium name="US DOE Joint Genome Institute (JGI-PGF)"/>
            <person name="Walter F."/>
            <person name="Albersmeier A."/>
            <person name="Kalinowski J."/>
            <person name="Ruckert C."/>
        </authorList>
    </citation>
    <scope>NUCLEOTIDE SEQUENCE</scope>
    <source>
        <strain evidence="3">KCTC 23310</strain>
    </source>
</reference>
<proteinExistence type="predicted"/>
<dbReference type="InterPro" id="IPR012480">
    <property type="entry name" value="Hepar_II_III_C"/>
</dbReference>
<name>A0A918WPM2_9RHOB</name>
<dbReference type="AlphaFoldDB" id="A0A918WPM2"/>
<feature type="domain" description="Heparinase II/III-like C-terminal" evidence="2">
    <location>
        <begin position="291"/>
        <end position="536"/>
    </location>
</feature>
<dbReference type="GO" id="GO:0030313">
    <property type="term" value="C:cell envelope"/>
    <property type="evidence" value="ECO:0007669"/>
    <property type="project" value="UniProtKB-SubCell"/>
</dbReference>
<evidence type="ECO:0000259" key="2">
    <source>
        <dbReference type="Pfam" id="PF07940"/>
    </source>
</evidence>
<evidence type="ECO:0000313" key="3">
    <source>
        <dbReference type="EMBL" id="GHC64321.1"/>
    </source>
</evidence>
<dbReference type="Gene3D" id="2.70.98.70">
    <property type="match status" value="1"/>
</dbReference>
<protein>
    <recommendedName>
        <fullName evidence="2">Heparinase II/III-like C-terminal domain-containing protein</fullName>
    </recommendedName>
</protein>
<comment type="caution">
    <text evidence="3">The sequence shown here is derived from an EMBL/GenBank/DDBJ whole genome shotgun (WGS) entry which is preliminary data.</text>
</comment>
<dbReference type="Proteomes" id="UP000638981">
    <property type="component" value="Unassembled WGS sequence"/>
</dbReference>
<dbReference type="Gene3D" id="1.50.10.100">
    <property type="entry name" value="Chondroitin AC/alginate lyase"/>
    <property type="match status" value="1"/>
</dbReference>
<gene>
    <name evidence="3" type="ORF">GCM10007315_30860</name>
</gene>
<dbReference type="GO" id="GO:0016829">
    <property type="term" value="F:lyase activity"/>
    <property type="evidence" value="ECO:0007669"/>
    <property type="project" value="InterPro"/>
</dbReference>
<reference evidence="3" key="2">
    <citation type="submission" date="2020-09" db="EMBL/GenBank/DDBJ databases">
        <authorList>
            <person name="Sun Q."/>
            <person name="Kim S."/>
        </authorList>
    </citation>
    <scope>NUCLEOTIDE SEQUENCE</scope>
    <source>
        <strain evidence="3">KCTC 23310</strain>
    </source>
</reference>
<dbReference type="Pfam" id="PF07940">
    <property type="entry name" value="Hepar_II_III_C"/>
    <property type="match status" value="1"/>
</dbReference>
<accession>A0A918WPM2</accession>
<dbReference type="EMBL" id="BMYJ01000011">
    <property type="protein sequence ID" value="GHC64321.1"/>
    <property type="molecule type" value="Genomic_DNA"/>
</dbReference>
<sequence>MAAWRAGRARAVTGFVSPPEPRTIGHVGRGRQLLAGNFRFGGQLVTAPGTAFWEIAAPDLAFQQAMQGFGWLDDLAAVGDSMARIRAQGWVWDWIAAYGRGKGPGWLPELTGRRLTRLINHSAFLLQGQDPVAVEAFLGTLSAQTAFLQSRWAKAPAGLPRIEALTGLLQAGLSLSGLPEPADMQKAAQTLGQQAAEVIDAQGGLASRNPEELLEIFALLTWAAQALTDAEQAVDAAHLAALQRIAPTLRALRHADGGLARFHGGDRGAEGWLDAALAASGVKPAPVGKLVMGYARLQGGRTTVIADAATPPGGAHRNVAHASTLGFELTSARRPLIISTGSGAAFGGDWHKVGRATASHSALVLDGMSSSRFGAGEVLSHRAQVTLARPLHYAQGNGIHMAQDGWARSHGLMHSRELVLSSDGRSLSGQDELTALTPADRKRLDAALIRHDAKGIPFALHFHLHPDVAAVIEPADGSVVMQLRSGEIWLLRCDSGQVARLAPSALLEPGQNAPQPCLQIVLEGFVRGTETRIVWTLAKSQDTPQAIRDTESD</sequence>
<keyword evidence="4" id="KW-1185">Reference proteome</keyword>